<name>R4WCM3_RIPPE</name>
<feature type="chain" id="PRO_5004380695" evidence="1">
    <location>
        <begin position="19"/>
        <end position="74"/>
    </location>
</feature>
<feature type="signal peptide" evidence="1">
    <location>
        <begin position="1"/>
        <end position="18"/>
    </location>
</feature>
<keyword evidence="1" id="KW-0732">Signal</keyword>
<dbReference type="AlphaFoldDB" id="R4WCM3"/>
<accession>R4WCM3</accession>
<reference evidence="2" key="1">
    <citation type="journal article" date="2013" name="PLoS ONE">
        <title>Gene expression in gut symbiotic organ of stinkbug affected by extracellular bacterial symbiont.</title>
        <authorList>
            <person name="Futahashi R."/>
            <person name="Tanaka K."/>
            <person name="Tanahashi M."/>
            <person name="Nikoh N."/>
            <person name="Kikuchi Y."/>
            <person name="Lee B.L."/>
            <person name="Fukatsu T."/>
        </authorList>
    </citation>
    <scope>NUCLEOTIDE SEQUENCE</scope>
    <source>
        <tissue evidence="2">Midgut</tissue>
    </source>
</reference>
<evidence type="ECO:0000256" key="1">
    <source>
        <dbReference type="SAM" id="SignalP"/>
    </source>
</evidence>
<organism evidence="2">
    <name type="scientific">Riptortus pedestris</name>
    <name type="common">Bean bug</name>
    <dbReference type="NCBI Taxonomy" id="329032"/>
    <lineage>
        <taxon>Eukaryota</taxon>
        <taxon>Metazoa</taxon>
        <taxon>Ecdysozoa</taxon>
        <taxon>Arthropoda</taxon>
        <taxon>Hexapoda</taxon>
        <taxon>Insecta</taxon>
        <taxon>Pterygota</taxon>
        <taxon>Neoptera</taxon>
        <taxon>Paraneoptera</taxon>
        <taxon>Hemiptera</taxon>
        <taxon>Heteroptera</taxon>
        <taxon>Panheteroptera</taxon>
        <taxon>Pentatomomorpha</taxon>
        <taxon>Coreoidea</taxon>
        <taxon>Alydidae</taxon>
        <taxon>Riptortus</taxon>
    </lineage>
</organism>
<proteinExistence type="evidence at transcript level"/>
<dbReference type="EMBL" id="AK416993">
    <property type="protein sequence ID" value="BAN20208.1"/>
    <property type="molecule type" value="mRNA"/>
</dbReference>
<protein>
    <submittedName>
        <fullName evidence="2">Cysteine rich secreted protein</fullName>
    </submittedName>
</protein>
<evidence type="ECO:0000313" key="2">
    <source>
        <dbReference type="EMBL" id="BAN20208.1"/>
    </source>
</evidence>
<sequence length="74" mass="7933">MIWAFLLISVVVINSTLAASTVNPFGAEQYCGGGKYCENGAHCCTSNSCCPNTHYCCKKDGMIICCTNPGQYEP</sequence>